<name>A0A8J7CDP7_9PROT</name>
<accession>A0A8J7CDP7</accession>
<proteinExistence type="predicted"/>
<dbReference type="Proteomes" id="UP000631034">
    <property type="component" value="Unassembled WGS sequence"/>
</dbReference>
<comment type="caution">
    <text evidence="2">The sequence shown here is derived from an EMBL/GenBank/DDBJ whole genome shotgun (WGS) entry which is preliminary data.</text>
</comment>
<dbReference type="InterPro" id="IPR048494">
    <property type="entry name" value="Dit-like_N"/>
</dbReference>
<protein>
    <recommendedName>
        <fullName evidence="1">Dit-like phage tail protein N-terminal domain-containing protein</fullName>
    </recommendedName>
</protein>
<keyword evidence="3" id="KW-1185">Reference proteome</keyword>
<organism evidence="2 3">
    <name type="scientific">Phaeovibrio sulfidiphilus</name>
    <dbReference type="NCBI Taxonomy" id="1220600"/>
    <lineage>
        <taxon>Bacteria</taxon>
        <taxon>Pseudomonadati</taxon>
        <taxon>Pseudomonadota</taxon>
        <taxon>Alphaproteobacteria</taxon>
        <taxon>Rhodospirillales</taxon>
        <taxon>Rhodospirillaceae</taxon>
        <taxon>Phaeovibrio</taxon>
    </lineage>
</organism>
<sequence length="189" mass="20755">MPLPPSVSRIVSDTWRLVETGNGRALAFTSLLGFDFEASADVPRSPLEEGSFVSYNKIVQPRDIRVELGCQGSPAELDSTLVVLDEWLEKATLLSFQTPSREYDRLALKHVSFRLSRETGIGALYVSLGLQEIREIGHTYQAGEGCFPITLGQAGHPQHASLVEAGYAAALSRAKSELPRALRVLLERF</sequence>
<dbReference type="RefSeq" id="WP_192534983.1">
    <property type="nucleotide sequence ID" value="NZ_JACZHT010000010.1"/>
</dbReference>
<dbReference type="Pfam" id="PF21821">
    <property type="entry name" value="Dit_like"/>
    <property type="match status" value="1"/>
</dbReference>
<dbReference type="AlphaFoldDB" id="A0A8J7CDP7"/>
<feature type="domain" description="Dit-like phage tail protein N-terminal" evidence="1">
    <location>
        <begin position="34"/>
        <end position="135"/>
    </location>
</feature>
<evidence type="ECO:0000313" key="3">
    <source>
        <dbReference type="Proteomes" id="UP000631034"/>
    </source>
</evidence>
<dbReference type="EMBL" id="JACZHT010000010">
    <property type="protein sequence ID" value="MBE1237968.1"/>
    <property type="molecule type" value="Genomic_DNA"/>
</dbReference>
<evidence type="ECO:0000313" key="2">
    <source>
        <dbReference type="EMBL" id="MBE1237968.1"/>
    </source>
</evidence>
<gene>
    <name evidence="2" type="ORF">IHV25_09980</name>
</gene>
<reference evidence="2" key="1">
    <citation type="submission" date="2020-10" db="EMBL/GenBank/DDBJ databases">
        <title>Genome sequence of the unusual species of purple photosynthetic bacteria, Phaeovibrio sulfidiphilus DSM 23193, type strain.</title>
        <authorList>
            <person name="Kyndt J.A."/>
            <person name="Meyer T.E."/>
        </authorList>
    </citation>
    <scope>NUCLEOTIDE SEQUENCE</scope>
    <source>
        <strain evidence="2">DSM 23193</strain>
    </source>
</reference>
<evidence type="ECO:0000259" key="1">
    <source>
        <dbReference type="Pfam" id="PF21821"/>
    </source>
</evidence>